<feature type="non-terminal residue" evidence="1">
    <location>
        <position position="1"/>
    </location>
</feature>
<organism evidence="1 2">
    <name type="scientific">Saguinus oedipus</name>
    <name type="common">Cotton-top tamarin</name>
    <name type="synonym">Oedipomidas oedipus</name>
    <dbReference type="NCBI Taxonomy" id="9490"/>
    <lineage>
        <taxon>Eukaryota</taxon>
        <taxon>Metazoa</taxon>
        <taxon>Chordata</taxon>
        <taxon>Craniata</taxon>
        <taxon>Vertebrata</taxon>
        <taxon>Euteleostomi</taxon>
        <taxon>Mammalia</taxon>
        <taxon>Eutheria</taxon>
        <taxon>Euarchontoglires</taxon>
        <taxon>Primates</taxon>
        <taxon>Haplorrhini</taxon>
        <taxon>Platyrrhini</taxon>
        <taxon>Cebidae</taxon>
        <taxon>Callitrichinae</taxon>
        <taxon>Saguinus</taxon>
    </lineage>
</organism>
<evidence type="ECO:0000313" key="2">
    <source>
        <dbReference type="Proteomes" id="UP001266305"/>
    </source>
</evidence>
<dbReference type="Proteomes" id="UP001266305">
    <property type="component" value="Unassembled WGS sequence"/>
</dbReference>
<gene>
    <name evidence="1" type="ORF">P7K49_004666</name>
</gene>
<sequence length="64" mass="7543">INILGMDPLSTPFDNEFYNGICSRDRDGNSLKYYRRPWNVASLIYEVSLERKHIVQLLVEKLLQ</sequence>
<reference evidence="1 2" key="1">
    <citation type="submission" date="2023-05" db="EMBL/GenBank/DDBJ databases">
        <title>B98-5 Cell Line De Novo Hybrid Assembly: An Optical Mapping Approach.</title>
        <authorList>
            <person name="Kananen K."/>
            <person name="Auerbach J.A."/>
            <person name="Kautto E."/>
            <person name="Blachly J.S."/>
        </authorList>
    </citation>
    <scope>NUCLEOTIDE SEQUENCE [LARGE SCALE GENOMIC DNA]</scope>
    <source>
        <strain evidence="1">B95-8</strain>
        <tissue evidence="1">Cell line</tissue>
    </source>
</reference>
<evidence type="ECO:0000313" key="1">
    <source>
        <dbReference type="EMBL" id="KAK2117779.1"/>
    </source>
</evidence>
<protein>
    <submittedName>
        <fullName evidence="1">Uncharacterized protein</fullName>
    </submittedName>
</protein>
<proteinExistence type="predicted"/>
<accession>A0ABQ9W835</accession>
<keyword evidence="2" id="KW-1185">Reference proteome</keyword>
<comment type="caution">
    <text evidence="1">The sequence shown here is derived from an EMBL/GenBank/DDBJ whole genome shotgun (WGS) entry which is preliminary data.</text>
</comment>
<dbReference type="EMBL" id="JASSZA010000002">
    <property type="protein sequence ID" value="KAK2117779.1"/>
    <property type="molecule type" value="Genomic_DNA"/>
</dbReference>
<name>A0ABQ9W835_SAGOE</name>